<keyword evidence="2" id="KW-0472">Membrane</keyword>
<feature type="region of interest" description="Disordered" evidence="1">
    <location>
        <begin position="420"/>
        <end position="466"/>
    </location>
</feature>
<keyword evidence="3" id="KW-0732">Signal</keyword>
<name>A0A1H9Z197_9GAMM</name>
<dbReference type="RefSeq" id="WP_091848560.1">
    <property type="nucleotide sequence ID" value="NZ_FOHZ01000001.1"/>
</dbReference>
<accession>A0A1H9Z197</accession>
<protein>
    <submittedName>
        <fullName evidence="4">Oxygen tolerance</fullName>
    </submittedName>
</protein>
<proteinExistence type="predicted"/>
<dbReference type="PANTHER" id="PTHR40940">
    <property type="entry name" value="PROTEIN BATD-RELATED"/>
    <property type="match status" value="1"/>
</dbReference>
<feature type="transmembrane region" description="Helical" evidence="2">
    <location>
        <begin position="313"/>
        <end position="335"/>
    </location>
</feature>
<feature type="chain" id="PRO_5011452207" evidence="3">
    <location>
        <begin position="27"/>
        <end position="466"/>
    </location>
</feature>
<evidence type="ECO:0000313" key="5">
    <source>
        <dbReference type="Proteomes" id="UP000198762"/>
    </source>
</evidence>
<evidence type="ECO:0000256" key="1">
    <source>
        <dbReference type="SAM" id="MobiDB-lite"/>
    </source>
</evidence>
<reference evidence="5" key="1">
    <citation type="submission" date="2016-10" db="EMBL/GenBank/DDBJ databases">
        <authorList>
            <person name="Varghese N."/>
            <person name="Submissions S."/>
        </authorList>
    </citation>
    <scope>NUCLEOTIDE SEQUENCE [LARGE SCALE GENOMIC DNA]</scope>
    <source>
        <strain evidence="5">CGMCC 1.6489</strain>
    </source>
</reference>
<evidence type="ECO:0000256" key="3">
    <source>
        <dbReference type="SAM" id="SignalP"/>
    </source>
</evidence>
<keyword evidence="2" id="KW-1133">Transmembrane helix</keyword>
<evidence type="ECO:0000256" key="2">
    <source>
        <dbReference type="SAM" id="Phobius"/>
    </source>
</evidence>
<dbReference type="OrthoDB" id="5293418at2"/>
<dbReference type="EMBL" id="FOHZ01000001">
    <property type="protein sequence ID" value="SES75254.1"/>
    <property type="molecule type" value="Genomic_DNA"/>
</dbReference>
<dbReference type="AlphaFoldDB" id="A0A1H9Z197"/>
<dbReference type="PANTHER" id="PTHR40940:SF1">
    <property type="entry name" value="PROTEIN BATD"/>
    <property type="match status" value="1"/>
</dbReference>
<dbReference type="InterPro" id="IPR025738">
    <property type="entry name" value="BatD"/>
</dbReference>
<organism evidence="4 5">
    <name type="scientific">Marinobacter segnicrescens</name>
    <dbReference type="NCBI Taxonomy" id="430453"/>
    <lineage>
        <taxon>Bacteria</taxon>
        <taxon>Pseudomonadati</taxon>
        <taxon>Pseudomonadota</taxon>
        <taxon>Gammaproteobacteria</taxon>
        <taxon>Pseudomonadales</taxon>
        <taxon>Marinobacteraceae</taxon>
        <taxon>Marinobacter</taxon>
    </lineage>
</organism>
<feature type="signal peptide" evidence="3">
    <location>
        <begin position="1"/>
        <end position="26"/>
    </location>
</feature>
<sequence length="466" mass="51612">MVKLTTCLHHRLLAALLACLPLLALAQDNEARQAFIELSASEDQLYVQQQMHLRVKLYYTNNVIQGQLSDPEHPDVMIEQLGEQKQYRELLDGERYRVVERNFVLFPQKPGQLQLPPINFQGTARHARGHQYRITDSATLFPLDVRDIPDSFSGRTWLPATSVEISERGLDQGGPVQPGENLTRTLTLTTEGLPATTLPDVTPQYPDALRAYPEPAQRQSSATDEGVMGQLQQTVALVPVPGHNGEATLPEIRIPWWDVEEDREKIAVLPARTLRLASPAATADITPATPGSGETEDRAFSPDNGVESAGTHWTWPLLAATFALGWLTTGAAWWLQARRSDRSQADTGSPADAGGESERGRFALVCDQARALDPAFFDQLPAWVRQLTGQPCHTVGAALECLDDEALRQAVSQWQRHLFGKDGTPAPDGPALEKSLKRSRGSWQRDRRLRGNRPGLPEFYPEGIRP</sequence>
<dbReference type="Proteomes" id="UP000198762">
    <property type="component" value="Unassembled WGS sequence"/>
</dbReference>
<evidence type="ECO:0000313" key="4">
    <source>
        <dbReference type="EMBL" id="SES75254.1"/>
    </source>
</evidence>
<dbReference type="STRING" id="430453.SAMN04487962_101432"/>
<keyword evidence="5" id="KW-1185">Reference proteome</keyword>
<keyword evidence="2" id="KW-0812">Transmembrane</keyword>
<gene>
    <name evidence="4" type="ORF">SAMN04487962_101432</name>
</gene>